<keyword evidence="7 8" id="KW-0472">Membrane</keyword>
<keyword evidence="5 8" id="KW-1133">Transmembrane helix</keyword>
<dbReference type="GO" id="GO:0015078">
    <property type="term" value="F:proton transmembrane transporter activity"/>
    <property type="evidence" value="ECO:0007669"/>
    <property type="project" value="UniProtKB-UniRule"/>
</dbReference>
<keyword evidence="3 8" id="KW-0812">Transmembrane</keyword>
<keyword evidence="10" id="KW-1185">Reference proteome</keyword>
<dbReference type="AlphaFoldDB" id="A0AA40VPQ1"/>
<proteinExistence type="inferred from homology"/>
<protein>
    <recommendedName>
        <fullName evidence="8">Proton extrusion protein PxcA</fullName>
    </recommendedName>
</protein>
<reference evidence="9" key="1">
    <citation type="submission" date="2019-07" db="EMBL/GenBank/DDBJ databases">
        <title>Toxilogical consequences of a new and cryptic species of cyanobacteria (Komarekiella delphini-convector) recovered from the epidermis of a bottlenose dolphin and 1500 ft. in the air.</title>
        <authorList>
            <person name="Brown A.O."/>
            <person name="Dvorak P."/>
            <person name="Villanueva C.D."/>
            <person name="Foss A.J."/>
            <person name="Garvey A.D."/>
            <person name="Gibson Q.A."/>
            <person name="Johansen J.R."/>
            <person name="Casamatta D.A."/>
        </authorList>
    </citation>
    <scope>NUCLEOTIDE SEQUENCE</scope>
    <source>
        <strain evidence="9">SJRDD-AB1</strain>
    </source>
</reference>
<keyword evidence="6 8" id="KW-0406">Ion transport</keyword>
<feature type="transmembrane region" description="Helical" evidence="8">
    <location>
        <begin position="384"/>
        <end position="406"/>
    </location>
</feature>
<evidence type="ECO:0000256" key="4">
    <source>
        <dbReference type="ARBA" id="ARBA00022781"/>
    </source>
</evidence>
<comment type="function">
    <text evidence="8">Required for H(+) efflux immediately after light irradiation to form a rapid H(+) concentration gradient across the thylakoid membranes. Together with PxcL, contributes to transient H(+) uptake following dark to light transition.</text>
</comment>
<keyword evidence="8" id="KW-0997">Cell inner membrane</keyword>
<gene>
    <name evidence="8" type="primary">pxcA</name>
    <name evidence="9" type="ORF">FNW02_06565</name>
</gene>
<feature type="transmembrane region" description="Helical" evidence="8">
    <location>
        <begin position="303"/>
        <end position="324"/>
    </location>
</feature>
<comment type="caution">
    <text evidence="9">The sequence shown here is derived from an EMBL/GenBank/DDBJ whole genome shotgun (WGS) entry which is preliminary data.</text>
</comment>
<evidence type="ECO:0000256" key="7">
    <source>
        <dbReference type="ARBA" id="ARBA00023136"/>
    </source>
</evidence>
<evidence type="ECO:0000256" key="6">
    <source>
        <dbReference type="ARBA" id="ARBA00023065"/>
    </source>
</evidence>
<evidence type="ECO:0000313" key="10">
    <source>
        <dbReference type="Proteomes" id="UP001165986"/>
    </source>
</evidence>
<evidence type="ECO:0000256" key="5">
    <source>
        <dbReference type="ARBA" id="ARBA00022989"/>
    </source>
</evidence>
<dbReference type="EMBL" id="VJXY01000005">
    <property type="protein sequence ID" value="MBD6615509.1"/>
    <property type="molecule type" value="Genomic_DNA"/>
</dbReference>
<evidence type="ECO:0000313" key="9">
    <source>
        <dbReference type="EMBL" id="MBD6615509.1"/>
    </source>
</evidence>
<comment type="similarity">
    <text evidence="8">Belongs to the CemA family.</text>
</comment>
<name>A0AA40VPQ1_9NOST</name>
<feature type="transmembrane region" description="Helical" evidence="8">
    <location>
        <begin position="345"/>
        <end position="364"/>
    </location>
</feature>
<organism evidence="9 10">
    <name type="scientific">Komarekiella delphini-convector SJRDD-AB1</name>
    <dbReference type="NCBI Taxonomy" id="2593771"/>
    <lineage>
        <taxon>Bacteria</taxon>
        <taxon>Bacillati</taxon>
        <taxon>Cyanobacteriota</taxon>
        <taxon>Cyanophyceae</taxon>
        <taxon>Nostocales</taxon>
        <taxon>Nostocaceae</taxon>
        <taxon>Komarekiella</taxon>
        <taxon>Komarekiella delphini-convector</taxon>
    </lineage>
</organism>
<sequence>MSSSFSNRTNQLATNLRNYLRSVNQQFLKTSDRSLEQAYQAVLRIQDIENEHFNGNKVSAESVNHTTSVTSCLQSDLNKKLNIAKLRVLEFKTSTFVFGNLSANHLAKLKLVDEVLDRYENAAEDNTSQVLVPLSETVKNNSSKANIQPYSTVDTISVETVNDKTGVLPRSIGRTINKIKNDFSPNKEQEVIRKFRSSRAKTTTAVRFVFTLILVPLLIQLLSKNLLISPIVNRVRVENIPQLFLHSEMKESALRDLQGFEEEIKFDNIINLAPPMSEEVIEERVKYRAAEIAKEYWQKSNSAISNVFADLLALGAFILVLLVSRREITILKSFMDEIVYGLSDSAKAFIIILFTDIFVGFHSPPGWEVLLEGFANHLGIPANHSYIFLFIATFPVILDTIVKYWIFRYLSRISPSALATLKTMNE</sequence>
<keyword evidence="4 8" id="KW-0375">Hydrogen ion transport</keyword>
<accession>A0AA40VPQ1</accession>
<comment type="subcellular location">
    <subcellularLocation>
        <location evidence="8">Cell inner membrane</location>
        <topology evidence="8">Multi-pass membrane protein</topology>
    </subcellularLocation>
    <subcellularLocation>
        <location evidence="1">Membrane</location>
        <topology evidence="1">Multi-pass membrane protein</topology>
    </subcellularLocation>
</comment>
<evidence type="ECO:0000256" key="1">
    <source>
        <dbReference type="ARBA" id="ARBA00004141"/>
    </source>
</evidence>
<feature type="transmembrane region" description="Helical" evidence="8">
    <location>
        <begin position="204"/>
        <end position="223"/>
    </location>
</feature>
<dbReference type="PANTHER" id="PTHR33650">
    <property type="entry name" value="CHLOROPLAST ENVELOPE MEMBRANE PROTEIN-RELATED"/>
    <property type="match status" value="1"/>
</dbReference>
<evidence type="ECO:0000256" key="8">
    <source>
        <dbReference type="HAMAP-Rule" id="MF_01308"/>
    </source>
</evidence>
<keyword evidence="2 8" id="KW-0813">Transport</keyword>
<evidence type="ECO:0000256" key="2">
    <source>
        <dbReference type="ARBA" id="ARBA00022448"/>
    </source>
</evidence>
<dbReference type="PANTHER" id="PTHR33650:SF2">
    <property type="entry name" value="CHLOROPLAST ENVELOPE MEMBRANE PROTEIN"/>
    <property type="match status" value="1"/>
</dbReference>
<dbReference type="Pfam" id="PF03040">
    <property type="entry name" value="CemA"/>
    <property type="match status" value="1"/>
</dbReference>
<keyword evidence="8" id="KW-1003">Cell membrane</keyword>
<dbReference type="HAMAP" id="MF_01308">
    <property type="entry name" value="CemA_PxcA"/>
    <property type="match status" value="1"/>
</dbReference>
<dbReference type="GO" id="GO:0005886">
    <property type="term" value="C:plasma membrane"/>
    <property type="evidence" value="ECO:0007669"/>
    <property type="project" value="UniProtKB-SubCell"/>
</dbReference>
<evidence type="ECO:0000256" key="3">
    <source>
        <dbReference type="ARBA" id="ARBA00022692"/>
    </source>
</evidence>
<dbReference type="InterPro" id="IPR004282">
    <property type="entry name" value="CemA"/>
</dbReference>
<dbReference type="Proteomes" id="UP001165986">
    <property type="component" value="Unassembled WGS sequence"/>
</dbReference>